<reference evidence="3" key="1">
    <citation type="journal article" date="2019" name="Int. J. Syst. Evol. Microbiol.">
        <title>The Global Catalogue of Microorganisms (GCM) 10K type strain sequencing project: providing services to taxonomists for standard genome sequencing and annotation.</title>
        <authorList>
            <consortium name="The Broad Institute Genomics Platform"/>
            <consortium name="The Broad Institute Genome Sequencing Center for Infectious Disease"/>
            <person name="Wu L."/>
            <person name="Ma J."/>
        </authorList>
    </citation>
    <scope>NUCLEOTIDE SEQUENCE [LARGE SCALE GENOMIC DNA]</scope>
    <source>
        <strain evidence="3">JCM 9651</strain>
    </source>
</reference>
<feature type="region of interest" description="Disordered" evidence="1">
    <location>
        <begin position="30"/>
        <end position="54"/>
    </location>
</feature>
<name>A0ABP6S4A6_9ACTN</name>
<gene>
    <name evidence="2" type="ORF">GCM10020367_04020</name>
</gene>
<evidence type="ECO:0000313" key="3">
    <source>
        <dbReference type="Proteomes" id="UP001499990"/>
    </source>
</evidence>
<comment type="caution">
    <text evidence="2">The sequence shown here is derived from an EMBL/GenBank/DDBJ whole genome shotgun (WGS) entry which is preliminary data.</text>
</comment>
<feature type="region of interest" description="Disordered" evidence="1">
    <location>
        <begin position="171"/>
        <end position="190"/>
    </location>
</feature>
<evidence type="ECO:0000313" key="2">
    <source>
        <dbReference type="EMBL" id="GAA3367896.1"/>
    </source>
</evidence>
<accession>A0ABP6S4A6</accession>
<keyword evidence="3" id="KW-1185">Reference proteome</keyword>
<dbReference type="EMBL" id="BAAAYL010000001">
    <property type="protein sequence ID" value="GAA3367896.1"/>
    <property type="molecule type" value="Genomic_DNA"/>
</dbReference>
<proteinExistence type="predicted"/>
<protein>
    <submittedName>
        <fullName evidence="2">Uncharacterized protein</fullName>
    </submittedName>
</protein>
<dbReference type="Proteomes" id="UP001499990">
    <property type="component" value="Unassembled WGS sequence"/>
</dbReference>
<organism evidence="2 3">
    <name type="scientific">Streptomyces sannanensis</name>
    <dbReference type="NCBI Taxonomy" id="285536"/>
    <lineage>
        <taxon>Bacteria</taxon>
        <taxon>Bacillati</taxon>
        <taxon>Actinomycetota</taxon>
        <taxon>Actinomycetes</taxon>
        <taxon>Kitasatosporales</taxon>
        <taxon>Streptomycetaceae</taxon>
        <taxon>Streptomyces</taxon>
    </lineage>
</organism>
<sequence length="573" mass="62749">MARVEGDLRVRVRQPVQVVGVQQQPVHRVRARQVADPARGHEERGPGVLEQVGDPGGRVLRVHRQVGAARLQHGEHRHDLLRRARQGQRHALLRSHPPVDQGVREPVRAGVQLSVCQGDFAVRKGDGGRVRPYLPLEQRGQAALRRPLAPVGTRREQRAELVGGQHVHLADPPAGVGDDGAQQPQPPLDDPGHGGLVEQVGAVLHHARQPLRVRLFGQDEGQVALGRPGVHQVGRHPQPWQVEGAERRVLQGEHGLEQRVVRQRPGRVQRLHQVLERHVLVRVRGQRVGPHPAQQFGERRVAGEVGAQHQGVDEEADQFVRGLVGASGDRRAYGYVGARAQLAQQGGQPCLEHHEEAGPAVAGERPQALVQLGVDSHRQVGAPVGHRGRPGPVERQLDLIGQVRQLLVPVGELAVQQAVLVRAVAEQLALPEGIVGVLDRQRRPLRLRALGAGRVGGCEVPRERPHRPAVAGDVVHHQQQHVLLGRQLEEFGVQRRLLGEVEAVPGRLRQPLRQLAFAELGHPQPRPHLLRVQHPLARHAVDRREDGAQALVPLDHVRQGGFQGPPVQAPGQT</sequence>
<evidence type="ECO:0000256" key="1">
    <source>
        <dbReference type="SAM" id="MobiDB-lite"/>
    </source>
</evidence>